<dbReference type="Gene3D" id="3.10.100.10">
    <property type="entry name" value="Mannose-Binding Protein A, subunit A"/>
    <property type="match status" value="1"/>
</dbReference>
<evidence type="ECO:0000256" key="2">
    <source>
        <dbReference type="SAM" id="MobiDB-lite"/>
    </source>
</evidence>
<evidence type="ECO:0000313" key="6">
    <source>
        <dbReference type="Proteomes" id="UP000694427"/>
    </source>
</evidence>
<feature type="compositionally biased region" description="Pro residues" evidence="2">
    <location>
        <begin position="164"/>
        <end position="173"/>
    </location>
</feature>
<feature type="signal peptide" evidence="3">
    <location>
        <begin position="1"/>
        <end position="17"/>
    </location>
</feature>
<feature type="compositionally biased region" description="Low complexity" evidence="2">
    <location>
        <begin position="174"/>
        <end position="183"/>
    </location>
</feature>
<feature type="domain" description="C-type lectin" evidence="4">
    <location>
        <begin position="39"/>
        <end position="156"/>
    </location>
</feature>
<dbReference type="PROSITE" id="PS50041">
    <property type="entry name" value="C_TYPE_LECTIN_2"/>
    <property type="match status" value="1"/>
</dbReference>
<dbReference type="InterPro" id="IPR001304">
    <property type="entry name" value="C-type_lectin-like"/>
</dbReference>
<evidence type="ECO:0000256" key="1">
    <source>
        <dbReference type="ARBA" id="ARBA00023157"/>
    </source>
</evidence>
<name>A0A8C1PUW8_CYPCA</name>
<dbReference type="SMART" id="SM00034">
    <property type="entry name" value="CLECT"/>
    <property type="match status" value="1"/>
</dbReference>
<reference evidence="5" key="2">
    <citation type="submission" date="2025-09" db="UniProtKB">
        <authorList>
            <consortium name="Ensembl"/>
        </authorList>
    </citation>
    <scope>IDENTIFICATION</scope>
</reference>
<organism evidence="5 6">
    <name type="scientific">Cyprinus carpio</name>
    <name type="common">Common carp</name>
    <dbReference type="NCBI Taxonomy" id="7962"/>
    <lineage>
        <taxon>Eukaryota</taxon>
        <taxon>Metazoa</taxon>
        <taxon>Chordata</taxon>
        <taxon>Craniata</taxon>
        <taxon>Vertebrata</taxon>
        <taxon>Euteleostomi</taxon>
        <taxon>Actinopterygii</taxon>
        <taxon>Neopterygii</taxon>
        <taxon>Teleostei</taxon>
        <taxon>Ostariophysi</taxon>
        <taxon>Cypriniformes</taxon>
        <taxon>Cyprinidae</taxon>
        <taxon>Cyprininae</taxon>
        <taxon>Cyprinus</taxon>
    </lineage>
</organism>
<dbReference type="SUPFAM" id="SSF56436">
    <property type="entry name" value="C-type lectin-like"/>
    <property type="match status" value="1"/>
</dbReference>
<evidence type="ECO:0000313" key="5">
    <source>
        <dbReference type="Ensembl" id="ENSCCRP00010110487.1"/>
    </source>
</evidence>
<dbReference type="PROSITE" id="PS00615">
    <property type="entry name" value="C_TYPE_LECTIN_1"/>
    <property type="match status" value="1"/>
</dbReference>
<dbReference type="Ensembl" id="ENSCCRT00010122937.1">
    <property type="protein sequence ID" value="ENSCCRP00010110487.1"/>
    <property type="gene ID" value="ENSCCRG00010048694.1"/>
</dbReference>
<accession>A0A8C1PUW8</accession>
<feature type="chain" id="PRO_5034959535" description="C-type lectin domain-containing protein" evidence="3">
    <location>
        <begin position="18"/>
        <end position="183"/>
    </location>
</feature>
<dbReference type="Pfam" id="PF00059">
    <property type="entry name" value="Lectin_C"/>
    <property type="match status" value="1"/>
</dbReference>
<reference evidence="5" key="1">
    <citation type="submission" date="2025-08" db="UniProtKB">
        <authorList>
            <consortium name="Ensembl"/>
        </authorList>
    </citation>
    <scope>IDENTIFICATION</scope>
</reference>
<feature type="region of interest" description="Disordered" evidence="2">
    <location>
        <begin position="164"/>
        <end position="183"/>
    </location>
</feature>
<keyword evidence="3" id="KW-0732">Signal</keyword>
<dbReference type="InterPro" id="IPR016187">
    <property type="entry name" value="CTDL_fold"/>
</dbReference>
<evidence type="ECO:0000256" key="3">
    <source>
        <dbReference type="SAM" id="SignalP"/>
    </source>
</evidence>
<dbReference type="Proteomes" id="UP000694427">
    <property type="component" value="Unplaced"/>
</dbReference>
<dbReference type="PANTHER" id="PTHR22803">
    <property type="entry name" value="MANNOSE, PHOSPHOLIPASE, LECTIN RECEPTOR RELATED"/>
    <property type="match status" value="1"/>
</dbReference>
<evidence type="ECO:0000259" key="4">
    <source>
        <dbReference type="PROSITE" id="PS50041"/>
    </source>
</evidence>
<keyword evidence="6" id="KW-1185">Reference proteome</keyword>
<dbReference type="InterPro" id="IPR018378">
    <property type="entry name" value="C-type_lectin_CS"/>
</dbReference>
<dbReference type="InterPro" id="IPR050111">
    <property type="entry name" value="C-type_lectin/snaclec_domain"/>
</dbReference>
<protein>
    <recommendedName>
        <fullName evidence="4">C-type lectin domain-containing protein</fullName>
    </recommendedName>
</protein>
<keyword evidence="1" id="KW-1015">Disulfide bond</keyword>
<dbReference type="AlphaFoldDB" id="A0A8C1PUW8"/>
<proteinExistence type="predicted"/>
<dbReference type="InterPro" id="IPR016186">
    <property type="entry name" value="C-type_lectin-like/link_sf"/>
</dbReference>
<sequence length="183" mass="20294">FGFLFVSGFTVLQVVPGRRTLCTGQTCIAGCSGPDWYEFGEFCYKPFEEKKTWHSARTSYCLARGADLLSIHSPEEEIFLSSFSKGKTTWIGLSVNPVEGGYHWSDGTPVSHTNWGHGEPNNHNGRENCVEMVTTENGTSWWNDLNCDAHQDWICMIAKGKKPIIPPEPPSPAPGASAISYYQ</sequence>